<evidence type="ECO:0000259" key="2">
    <source>
        <dbReference type="Pfam" id="PF12738"/>
    </source>
</evidence>
<gene>
    <name evidence="3" type="ORF">RND71_001629</name>
</gene>
<dbReference type="CDD" id="cd00027">
    <property type="entry name" value="BRCT"/>
    <property type="match status" value="1"/>
</dbReference>
<comment type="caution">
    <text evidence="3">The sequence shown here is derived from an EMBL/GenBank/DDBJ whole genome shotgun (WGS) entry which is preliminary data.</text>
</comment>
<dbReference type="PANTHER" id="PTHR13561:SF20">
    <property type="entry name" value="DNA TOPOISOMERASE 2-BINDING PROTEIN 1"/>
    <property type="match status" value="1"/>
</dbReference>
<dbReference type="EMBL" id="JAVYJV010000001">
    <property type="protein sequence ID" value="KAK4379767.1"/>
    <property type="molecule type" value="Genomic_DNA"/>
</dbReference>
<protein>
    <recommendedName>
        <fullName evidence="2">BRCT domain-containing protein</fullName>
    </recommendedName>
</protein>
<name>A0AAE1T195_9SOLA</name>
<organism evidence="3 4">
    <name type="scientific">Anisodus tanguticus</name>
    <dbReference type="NCBI Taxonomy" id="243964"/>
    <lineage>
        <taxon>Eukaryota</taxon>
        <taxon>Viridiplantae</taxon>
        <taxon>Streptophyta</taxon>
        <taxon>Embryophyta</taxon>
        <taxon>Tracheophyta</taxon>
        <taxon>Spermatophyta</taxon>
        <taxon>Magnoliopsida</taxon>
        <taxon>eudicotyledons</taxon>
        <taxon>Gunneridae</taxon>
        <taxon>Pentapetalae</taxon>
        <taxon>asterids</taxon>
        <taxon>lamiids</taxon>
        <taxon>Solanales</taxon>
        <taxon>Solanaceae</taxon>
        <taxon>Solanoideae</taxon>
        <taxon>Hyoscyameae</taxon>
        <taxon>Anisodus</taxon>
    </lineage>
</organism>
<evidence type="ECO:0000313" key="4">
    <source>
        <dbReference type="Proteomes" id="UP001291623"/>
    </source>
</evidence>
<dbReference type="GO" id="GO:0007095">
    <property type="term" value="P:mitotic G2 DNA damage checkpoint signaling"/>
    <property type="evidence" value="ECO:0007669"/>
    <property type="project" value="TreeGrafter"/>
</dbReference>
<dbReference type="SUPFAM" id="SSF52113">
    <property type="entry name" value="BRCT domain"/>
    <property type="match status" value="2"/>
</dbReference>
<dbReference type="Gene3D" id="3.40.50.10190">
    <property type="entry name" value="BRCT domain"/>
    <property type="match status" value="2"/>
</dbReference>
<keyword evidence="1" id="KW-0677">Repeat</keyword>
<dbReference type="PANTHER" id="PTHR13561">
    <property type="entry name" value="DNA REPLICATION REGULATOR DPB11-RELATED"/>
    <property type="match status" value="1"/>
</dbReference>
<dbReference type="AlphaFoldDB" id="A0AAE1T195"/>
<evidence type="ECO:0000313" key="3">
    <source>
        <dbReference type="EMBL" id="KAK4379767.1"/>
    </source>
</evidence>
<feature type="domain" description="BRCT" evidence="2">
    <location>
        <begin position="125"/>
        <end position="183"/>
    </location>
</feature>
<accession>A0AAE1T195</accession>
<dbReference type="Pfam" id="PF12738">
    <property type="entry name" value="PTCB-BRCT"/>
    <property type="match status" value="1"/>
</dbReference>
<dbReference type="GO" id="GO:0006270">
    <property type="term" value="P:DNA replication initiation"/>
    <property type="evidence" value="ECO:0007669"/>
    <property type="project" value="TreeGrafter"/>
</dbReference>
<dbReference type="InterPro" id="IPR001357">
    <property type="entry name" value="BRCT_dom"/>
</dbReference>
<sequence length="415" mass="46077">MEDVRTSLRENGVQHQPYASNSKDEFKILNESSCAVNGRMPSSVFEGRRFCFSASFPVDRRADIVEWVNQGGGVVVEDQNETNVHFIVECHGICAPRKMVLRLLFHILYSPLPCRVPFPAFQSFRLCVSQYDEKERQLLRNLCFTIGAKFVEKLTKRVTHLLCKFSSGPKYEAASSWLLLVMVVLEQNKIVSADPFYSKEVTPEYQEAGVCTTSQFPTQAVRMTSGDTASQPQTQPQLINVRIEGFAGRSIAKEEMKYSSRLNKKARLLVVEEPNCSLSCLSNESNASCGENPLEKNLTGSTKEGSSAVPDVAAAIEDLLEQTSKLFASGSNTLAQGDGDHHATLGLSNHWTNRFEKKDETQSHSGDATANVYDHFSENTDRLSAMHSSLQVVGYAEDLSGRQMIIDRVRTGVLA</sequence>
<evidence type="ECO:0000256" key="1">
    <source>
        <dbReference type="ARBA" id="ARBA00022737"/>
    </source>
</evidence>
<dbReference type="GO" id="GO:0033314">
    <property type="term" value="P:mitotic DNA replication checkpoint signaling"/>
    <property type="evidence" value="ECO:0007669"/>
    <property type="project" value="TreeGrafter"/>
</dbReference>
<dbReference type="Proteomes" id="UP001291623">
    <property type="component" value="Unassembled WGS sequence"/>
</dbReference>
<proteinExistence type="predicted"/>
<keyword evidence="4" id="KW-1185">Reference proteome</keyword>
<dbReference type="InterPro" id="IPR036420">
    <property type="entry name" value="BRCT_dom_sf"/>
</dbReference>
<reference evidence="3" key="1">
    <citation type="submission" date="2023-12" db="EMBL/GenBank/DDBJ databases">
        <title>Genome assembly of Anisodus tanguticus.</title>
        <authorList>
            <person name="Wang Y.-J."/>
        </authorList>
    </citation>
    <scope>NUCLEOTIDE SEQUENCE</scope>
    <source>
        <strain evidence="3">KB-2021</strain>
        <tissue evidence="3">Leaf</tissue>
    </source>
</reference>